<organism evidence="4 6">
    <name type="scientific">Cannabis sativa</name>
    <name type="common">Hemp</name>
    <name type="synonym">Marijuana</name>
    <dbReference type="NCBI Taxonomy" id="3483"/>
    <lineage>
        <taxon>Eukaryota</taxon>
        <taxon>Viridiplantae</taxon>
        <taxon>Streptophyta</taxon>
        <taxon>Embryophyta</taxon>
        <taxon>Tracheophyta</taxon>
        <taxon>Spermatophyta</taxon>
        <taxon>Magnoliopsida</taxon>
        <taxon>eudicotyledons</taxon>
        <taxon>Gunneridae</taxon>
        <taxon>Pentapetalae</taxon>
        <taxon>rosids</taxon>
        <taxon>fabids</taxon>
        <taxon>Rosales</taxon>
        <taxon>Cannabaceae</taxon>
        <taxon>Cannabis</taxon>
    </lineage>
</organism>
<dbReference type="EMBL" id="JAATIQ010000001">
    <property type="protein sequence ID" value="KAF4404851.1"/>
    <property type="molecule type" value="Genomic_DNA"/>
</dbReference>
<evidence type="ECO:0000313" key="5">
    <source>
        <dbReference type="EMBL" id="KAF4404851.1"/>
    </source>
</evidence>
<dbReference type="Pfam" id="PF02458">
    <property type="entry name" value="Transferase"/>
    <property type="match status" value="1"/>
</dbReference>
<dbReference type="Proteomes" id="UP000583929">
    <property type="component" value="Unassembled WGS sequence"/>
</dbReference>
<dbReference type="AlphaFoldDB" id="A0A7J6G9A3"/>
<gene>
    <name evidence="4" type="ORF">F8388_006201</name>
    <name evidence="5" type="ORF">G4B88_006237</name>
</gene>
<keyword evidence="7" id="KW-1185">Reference proteome</keyword>
<evidence type="ECO:0000313" key="4">
    <source>
        <dbReference type="EMBL" id="KAF4378750.1"/>
    </source>
</evidence>
<evidence type="ECO:0000256" key="1">
    <source>
        <dbReference type="ARBA" id="ARBA00009861"/>
    </source>
</evidence>
<accession>A0A7J6G9A3</accession>
<dbReference type="EMBL" id="JAATIP010000071">
    <property type="protein sequence ID" value="KAF4378750.1"/>
    <property type="molecule type" value="Genomic_DNA"/>
</dbReference>
<dbReference type="GO" id="GO:0016746">
    <property type="term" value="F:acyltransferase activity"/>
    <property type="evidence" value="ECO:0007669"/>
    <property type="project" value="UniProtKB-KW"/>
</dbReference>
<comment type="similarity">
    <text evidence="1">Belongs to the plant acyltransferase family.</text>
</comment>
<sequence length="132" mass="15211">MSYPMNLRNRFDPPLLDCSFGNFFRLVMFNVDVSLDNECKTFIRKLREEFSHINGKYSKMLQQEEGIISFVRIKFGWGKPVWVGVPPFSSKNLVVLMDSKSGDGGIEAFINLDKNVMDKLELDEEFLAFVSV</sequence>
<dbReference type="PANTHER" id="PTHR31623:SF46">
    <property type="entry name" value="VINORINE SYNTHASE-LIKE"/>
    <property type="match status" value="1"/>
</dbReference>
<name>A0A7J6G9A3_CANSA</name>
<reference evidence="6 7" key="1">
    <citation type="journal article" date="2020" name="bioRxiv">
        <title>Sequence and annotation of 42 cannabis genomes reveals extensive copy number variation in cannabinoid synthesis and pathogen resistance genes.</title>
        <authorList>
            <person name="Mckernan K.J."/>
            <person name="Helbert Y."/>
            <person name="Kane L.T."/>
            <person name="Ebling H."/>
            <person name="Zhang L."/>
            <person name="Liu B."/>
            <person name="Eaton Z."/>
            <person name="Mclaughlin S."/>
            <person name="Kingan S."/>
            <person name="Baybayan P."/>
            <person name="Concepcion G."/>
            <person name="Jordan M."/>
            <person name="Riva A."/>
            <person name="Barbazuk W."/>
            <person name="Harkins T."/>
        </authorList>
    </citation>
    <scope>NUCLEOTIDE SEQUENCE [LARGE SCALE GENOMIC DNA]</scope>
    <source>
        <strain evidence="6 7">cv. Jamaican Lion 4</strain>
        <strain evidence="5">Father</strain>
        <strain evidence="4">Mother</strain>
        <tissue evidence="4">Leaf</tissue>
    </source>
</reference>
<evidence type="ECO:0000313" key="7">
    <source>
        <dbReference type="Proteomes" id="UP000583929"/>
    </source>
</evidence>
<comment type="caution">
    <text evidence="4">The sequence shown here is derived from an EMBL/GenBank/DDBJ whole genome shotgun (WGS) entry which is preliminary data.</text>
</comment>
<proteinExistence type="inferred from homology"/>
<dbReference type="Gene3D" id="3.30.559.10">
    <property type="entry name" value="Chloramphenicol acetyltransferase-like domain"/>
    <property type="match status" value="2"/>
</dbReference>
<protein>
    <submittedName>
        <fullName evidence="4">Uncharacterized protein</fullName>
    </submittedName>
</protein>
<dbReference type="InterPro" id="IPR023213">
    <property type="entry name" value="CAT-like_dom_sf"/>
</dbReference>
<evidence type="ECO:0000313" key="6">
    <source>
        <dbReference type="Proteomes" id="UP000525078"/>
    </source>
</evidence>
<keyword evidence="3" id="KW-0012">Acyltransferase</keyword>
<dbReference type="PANTHER" id="PTHR31623">
    <property type="entry name" value="F21J9.9"/>
    <property type="match status" value="1"/>
</dbReference>
<evidence type="ECO:0000256" key="3">
    <source>
        <dbReference type="ARBA" id="ARBA00023315"/>
    </source>
</evidence>
<dbReference type="Proteomes" id="UP000525078">
    <property type="component" value="Unassembled WGS sequence"/>
</dbReference>
<keyword evidence="2" id="KW-0808">Transferase</keyword>
<evidence type="ECO:0000256" key="2">
    <source>
        <dbReference type="ARBA" id="ARBA00022679"/>
    </source>
</evidence>